<feature type="domain" description="ABC transporter" evidence="11">
    <location>
        <begin position="45"/>
        <end position="290"/>
    </location>
</feature>
<dbReference type="Pfam" id="PF01061">
    <property type="entry name" value="ABC2_membrane"/>
    <property type="match status" value="1"/>
</dbReference>
<dbReference type="InterPro" id="IPR013525">
    <property type="entry name" value="ABC2_TM"/>
</dbReference>
<feature type="transmembrane region" description="Helical" evidence="10">
    <location>
        <begin position="414"/>
        <end position="437"/>
    </location>
</feature>
<feature type="transmembrane region" description="Helical" evidence="10">
    <location>
        <begin position="521"/>
        <end position="544"/>
    </location>
</feature>
<evidence type="ECO:0000313" key="12">
    <source>
        <dbReference type="EMBL" id="KAJ2906218.1"/>
    </source>
</evidence>
<dbReference type="PROSITE" id="PS50893">
    <property type="entry name" value="ABC_TRANSPORTER_2"/>
    <property type="match status" value="1"/>
</dbReference>
<evidence type="ECO:0000259" key="11">
    <source>
        <dbReference type="PROSITE" id="PS50893"/>
    </source>
</evidence>
<dbReference type="CDD" id="cd03213">
    <property type="entry name" value="ABCG_EPDR"/>
    <property type="match status" value="1"/>
</dbReference>
<name>A0AAD5RX18_9PEZI</name>
<comment type="similarity">
    <text evidence="2">Belongs to the ABC transporter superfamily. ABCG family. Eye pigment precursor importer (TC 3.A.1.204) subfamily.</text>
</comment>
<sequence length="649" mass="72301">METSATTDTDYERGYRKEDARSVDVEELAEAEAHLRNTTIQNFTWRNVSVAVRDRVSKETKLILENVEGQASAGELVALMGPSGSGKTTLLNVLARRPTNAENVEGSVLINGSKVSSQNFRDVTAYVEQEDSIIGSLTVRETLHFASRLSSSGSLPAKERIVRINGLLKAFGLTSQSETLIGTPIRKGISGGQKRRVGVASQLITSPKIMFLDEPTSGLDSRASFEVVNYLRGVAKRNKLLVIASIHQPSTSSFNLFDQVLLLSAGKSHYFGPVSGITDHYEREMGIDMPLHSNPAEFLLDLVNIDFDLEQDSATQRLTELQGKWSSSSRCKNLSSVISQIEQRGQGRDLGIEHHEKRPSMPSRTLALLHRAFIKSYRDVIAYGIRLAMYMGLAIMMGTVWLRLDAHDSNIVAFTNAIFFGGAFMSFMAIAYSPSFLEDHATFRKERHNGMYGPLEFMISNFLIGVPYLFLIALIFSAIAYWLINLQPAVENFFVCILWLFLDLLAAEGLVVLVASIIPSFVVTLAIVAFCNGLWMSVMGFMVYPDDLNVFYKYVFHYWDYQKYVFEGLMVNEFADRIYDCAKTGPGEGDCHCQWQSDLAGQCQVDGRQGVLETYSFNPDNFGRNVGIMLAIVVGYRIAALIVLVIKRN</sequence>
<dbReference type="InterPro" id="IPR043926">
    <property type="entry name" value="ABCG_dom"/>
</dbReference>
<keyword evidence="6" id="KW-0547">Nucleotide-binding</keyword>
<evidence type="ECO:0000256" key="6">
    <source>
        <dbReference type="ARBA" id="ARBA00022741"/>
    </source>
</evidence>
<evidence type="ECO:0000256" key="8">
    <source>
        <dbReference type="ARBA" id="ARBA00022989"/>
    </source>
</evidence>
<keyword evidence="9 10" id="KW-0472">Membrane</keyword>
<dbReference type="AlphaFoldDB" id="A0AAD5RX18"/>
<dbReference type="InterPro" id="IPR052215">
    <property type="entry name" value="Plant_ABCG"/>
</dbReference>
<feature type="transmembrane region" description="Helical" evidence="10">
    <location>
        <begin position="490"/>
        <end position="514"/>
    </location>
</feature>
<dbReference type="SUPFAM" id="SSF52540">
    <property type="entry name" value="P-loop containing nucleoside triphosphate hydrolases"/>
    <property type="match status" value="1"/>
</dbReference>
<dbReference type="Pfam" id="PF06422">
    <property type="entry name" value="PDR_CDR"/>
    <property type="match status" value="1"/>
</dbReference>
<reference evidence="12" key="1">
    <citation type="submission" date="2022-07" db="EMBL/GenBank/DDBJ databases">
        <title>Draft genome sequence of Zalerion maritima ATCC 34329, a (micro)plastics degrading marine fungus.</title>
        <authorList>
            <person name="Paco A."/>
            <person name="Goncalves M.F.M."/>
            <person name="Rocha-Santos T.A.P."/>
            <person name="Alves A."/>
        </authorList>
    </citation>
    <scope>NUCLEOTIDE SEQUENCE</scope>
    <source>
        <strain evidence="12">ATCC 34329</strain>
    </source>
</reference>
<dbReference type="EMBL" id="JAKWBI020000017">
    <property type="protein sequence ID" value="KAJ2906218.1"/>
    <property type="molecule type" value="Genomic_DNA"/>
</dbReference>
<evidence type="ECO:0000256" key="9">
    <source>
        <dbReference type="ARBA" id="ARBA00023136"/>
    </source>
</evidence>
<keyword evidence="8 10" id="KW-1133">Transmembrane helix</keyword>
<evidence type="ECO:0000256" key="10">
    <source>
        <dbReference type="SAM" id="Phobius"/>
    </source>
</evidence>
<dbReference type="InterPro" id="IPR003593">
    <property type="entry name" value="AAA+_ATPase"/>
</dbReference>
<evidence type="ECO:0000313" key="13">
    <source>
        <dbReference type="Proteomes" id="UP001201980"/>
    </source>
</evidence>
<dbReference type="SMART" id="SM00382">
    <property type="entry name" value="AAA"/>
    <property type="match status" value="1"/>
</dbReference>
<dbReference type="GO" id="GO:0016020">
    <property type="term" value="C:membrane"/>
    <property type="evidence" value="ECO:0007669"/>
    <property type="project" value="UniProtKB-SubCell"/>
</dbReference>
<evidence type="ECO:0000256" key="1">
    <source>
        <dbReference type="ARBA" id="ARBA00004141"/>
    </source>
</evidence>
<dbReference type="Proteomes" id="UP001201980">
    <property type="component" value="Unassembled WGS sequence"/>
</dbReference>
<dbReference type="PANTHER" id="PTHR48042:SF11">
    <property type="entry name" value="ABC TRANSPORTER G FAMILY MEMBER 11"/>
    <property type="match status" value="1"/>
</dbReference>
<dbReference type="FunFam" id="3.40.50.300:FF:001305">
    <property type="entry name" value="ABCG transporter ABC superfamily"/>
    <property type="match status" value="1"/>
</dbReference>
<keyword evidence="4" id="KW-0813">Transport</keyword>
<dbReference type="PANTHER" id="PTHR48042">
    <property type="entry name" value="ABC TRANSPORTER G FAMILY MEMBER 11"/>
    <property type="match status" value="1"/>
</dbReference>
<comment type="caution">
    <text evidence="12">The sequence shown here is derived from an EMBL/GenBank/DDBJ whole genome shotgun (WGS) entry which is preliminary data.</text>
</comment>
<proteinExistence type="inferred from homology"/>
<comment type="similarity">
    <text evidence="3">Belongs to the ABC transporter superfamily. ABCG family. PDR (TC 3.A.1.205) subfamily.</text>
</comment>
<feature type="transmembrane region" description="Helical" evidence="10">
    <location>
        <begin position="380"/>
        <end position="402"/>
    </location>
</feature>
<keyword evidence="13" id="KW-1185">Reference proteome</keyword>
<dbReference type="InterPro" id="IPR003439">
    <property type="entry name" value="ABC_transporter-like_ATP-bd"/>
</dbReference>
<evidence type="ECO:0000256" key="2">
    <source>
        <dbReference type="ARBA" id="ARBA00005814"/>
    </source>
</evidence>
<keyword evidence="5 10" id="KW-0812">Transmembrane</keyword>
<keyword evidence="7" id="KW-0067">ATP-binding</keyword>
<gene>
    <name evidence="12" type="ORF">MKZ38_002643</name>
</gene>
<evidence type="ECO:0000256" key="3">
    <source>
        <dbReference type="ARBA" id="ARBA00006012"/>
    </source>
</evidence>
<dbReference type="PROSITE" id="PS00211">
    <property type="entry name" value="ABC_TRANSPORTER_1"/>
    <property type="match status" value="1"/>
</dbReference>
<dbReference type="Pfam" id="PF00005">
    <property type="entry name" value="ABC_tran"/>
    <property type="match status" value="1"/>
</dbReference>
<dbReference type="Pfam" id="PF19055">
    <property type="entry name" value="ABC2_membrane_7"/>
    <property type="match status" value="1"/>
</dbReference>
<dbReference type="InterPro" id="IPR010929">
    <property type="entry name" value="PDR_CDR_ABC"/>
</dbReference>
<dbReference type="InterPro" id="IPR017871">
    <property type="entry name" value="ABC_transporter-like_CS"/>
</dbReference>
<dbReference type="InterPro" id="IPR027417">
    <property type="entry name" value="P-loop_NTPase"/>
</dbReference>
<dbReference type="GO" id="GO:0005524">
    <property type="term" value="F:ATP binding"/>
    <property type="evidence" value="ECO:0007669"/>
    <property type="project" value="UniProtKB-KW"/>
</dbReference>
<protein>
    <recommendedName>
        <fullName evidence="11">ABC transporter domain-containing protein</fullName>
    </recommendedName>
</protein>
<dbReference type="Gene3D" id="3.40.50.300">
    <property type="entry name" value="P-loop containing nucleotide triphosphate hydrolases"/>
    <property type="match status" value="1"/>
</dbReference>
<organism evidence="12 13">
    <name type="scientific">Zalerion maritima</name>
    <dbReference type="NCBI Taxonomy" id="339359"/>
    <lineage>
        <taxon>Eukaryota</taxon>
        <taxon>Fungi</taxon>
        <taxon>Dikarya</taxon>
        <taxon>Ascomycota</taxon>
        <taxon>Pezizomycotina</taxon>
        <taxon>Sordariomycetes</taxon>
        <taxon>Lulworthiomycetidae</taxon>
        <taxon>Lulworthiales</taxon>
        <taxon>Lulworthiaceae</taxon>
        <taxon>Zalerion</taxon>
    </lineage>
</organism>
<feature type="transmembrane region" description="Helical" evidence="10">
    <location>
        <begin position="626"/>
        <end position="646"/>
    </location>
</feature>
<evidence type="ECO:0000256" key="4">
    <source>
        <dbReference type="ARBA" id="ARBA00022448"/>
    </source>
</evidence>
<dbReference type="GO" id="GO:0140359">
    <property type="term" value="F:ABC-type transporter activity"/>
    <property type="evidence" value="ECO:0007669"/>
    <property type="project" value="InterPro"/>
</dbReference>
<evidence type="ECO:0000256" key="7">
    <source>
        <dbReference type="ARBA" id="ARBA00022840"/>
    </source>
</evidence>
<feature type="transmembrane region" description="Helical" evidence="10">
    <location>
        <begin position="458"/>
        <end position="484"/>
    </location>
</feature>
<accession>A0AAD5RX18</accession>
<dbReference type="GO" id="GO:0016887">
    <property type="term" value="F:ATP hydrolysis activity"/>
    <property type="evidence" value="ECO:0007669"/>
    <property type="project" value="InterPro"/>
</dbReference>
<comment type="subcellular location">
    <subcellularLocation>
        <location evidence="1">Membrane</location>
        <topology evidence="1">Multi-pass membrane protein</topology>
    </subcellularLocation>
</comment>
<evidence type="ECO:0000256" key="5">
    <source>
        <dbReference type="ARBA" id="ARBA00022692"/>
    </source>
</evidence>